<feature type="domain" description="HTH psq-type" evidence="1">
    <location>
        <begin position="5"/>
        <end position="48"/>
    </location>
</feature>
<sequence>NLDLEARMALAISHLRTNPDQSIRQTARTFDLPRSTLQHRLNGRQSSQQSSQAQQKLSVFEENSLIKWINTMAGWGWPPKIQHLESMA</sequence>
<accession>A0A8E2JSG1</accession>
<name>A0A8E2JSG1_9PEZI</name>
<gene>
    <name evidence="2" type="ORF">AOQ84DRAFT_266927</name>
</gene>
<dbReference type="SUPFAM" id="SSF46689">
    <property type="entry name" value="Homeodomain-like"/>
    <property type="match status" value="1"/>
</dbReference>
<feature type="non-terminal residue" evidence="2">
    <location>
        <position position="88"/>
    </location>
</feature>
<dbReference type="Gene3D" id="1.10.10.60">
    <property type="entry name" value="Homeodomain-like"/>
    <property type="match status" value="1"/>
</dbReference>
<dbReference type="InterPro" id="IPR007889">
    <property type="entry name" value="HTH_Psq"/>
</dbReference>
<dbReference type="Pfam" id="PF05225">
    <property type="entry name" value="HTH_psq"/>
    <property type="match status" value="1"/>
</dbReference>
<evidence type="ECO:0000313" key="2">
    <source>
        <dbReference type="EMBL" id="OCL07489.1"/>
    </source>
</evidence>
<dbReference type="AlphaFoldDB" id="A0A8E2JSG1"/>
<organism evidence="2 3">
    <name type="scientific">Glonium stellatum</name>
    <dbReference type="NCBI Taxonomy" id="574774"/>
    <lineage>
        <taxon>Eukaryota</taxon>
        <taxon>Fungi</taxon>
        <taxon>Dikarya</taxon>
        <taxon>Ascomycota</taxon>
        <taxon>Pezizomycotina</taxon>
        <taxon>Dothideomycetes</taxon>
        <taxon>Pleosporomycetidae</taxon>
        <taxon>Gloniales</taxon>
        <taxon>Gloniaceae</taxon>
        <taxon>Glonium</taxon>
    </lineage>
</organism>
<reference evidence="2 3" key="1">
    <citation type="journal article" date="2016" name="Nat. Commun.">
        <title>Ectomycorrhizal ecology is imprinted in the genome of the dominant symbiotic fungus Cenococcum geophilum.</title>
        <authorList>
            <consortium name="DOE Joint Genome Institute"/>
            <person name="Peter M."/>
            <person name="Kohler A."/>
            <person name="Ohm R.A."/>
            <person name="Kuo A."/>
            <person name="Krutzmann J."/>
            <person name="Morin E."/>
            <person name="Arend M."/>
            <person name="Barry K.W."/>
            <person name="Binder M."/>
            <person name="Choi C."/>
            <person name="Clum A."/>
            <person name="Copeland A."/>
            <person name="Grisel N."/>
            <person name="Haridas S."/>
            <person name="Kipfer T."/>
            <person name="LaButti K."/>
            <person name="Lindquist E."/>
            <person name="Lipzen A."/>
            <person name="Maire R."/>
            <person name="Meier B."/>
            <person name="Mihaltcheva S."/>
            <person name="Molinier V."/>
            <person name="Murat C."/>
            <person name="Poggeler S."/>
            <person name="Quandt C.A."/>
            <person name="Sperisen C."/>
            <person name="Tritt A."/>
            <person name="Tisserant E."/>
            <person name="Crous P.W."/>
            <person name="Henrissat B."/>
            <person name="Nehls U."/>
            <person name="Egli S."/>
            <person name="Spatafora J.W."/>
            <person name="Grigoriev I.V."/>
            <person name="Martin F.M."/>
        </authorList>
    </citation>
    <scope>NUCLEOTIDE SEQUENCE [LARGE SCALE GENOMIC DNA]</scope>
    <source>
        <strain evidence="2 3">CBS 207.34</strain>
    </source>
</reference>
<dbReference type="Proteomes" id="UP000250140">
    <property type="component" value="Unassembled WGS sequence"/>
</dbReference>
<keyword evidence="3" id="KW-1185">Reference proteome</keyword>
<feature type="non-terminal residue" evidence="2">
    <location>
        <position position="1"/>
    </location>
</feature>
<dbReference type="OrthoDB" id="4207519at2759"/>
<proteinExistence type="predicted"/>
<evidence type="ECO:0000259" key="1">
    <source>
        <dbReference type="Pfam" id="PF05225"/>
    </source>
</evidence>
<dbReference type="InterPro" id="IPR009057">
    <property type="entry name" value="Homeodomain-like_sf"/>
</dbReference>
<evidence type="ECO:0000313" key="3">
    <source>
        <dbReference type="Proteomes" id="UP000250140"/>
    </source>
</evidence>
<protein>
    <recommendedName>
        <fullName evidence="1">HTH psq-type domain-containing protein</fullName>
    </recommendedName>
</protein>
<dbReference type="GO" id="GO:0003677">
    <property type="term" value="F:DNA binding"/>
    <property type="evidence" value="ECO:0007669"/>
    <property type="project" value="InterPro"/>
</dbReference>
<dbReference type="EMBL" id="KV749861">
    <property type="protein sequence ID" value="OCL07489.1"/>
    <property type="molecule type" value="Genomic_DNA"/>
</dbReference>